<sequence>MNDIKIEYRRKDVDTSTPEFVKLNIDNNFQSTIRKDAYLFAIAEGEECRWHIGELNTHVSGIYGVMDNYQKKEHFLMKAVKNLLKKNEFLQLTLQMEQELLDHEGFFEELERNEDKYLIQMDENFKYENFKFISHIMNKLERDFSSDEIAELFSVPIELVNNFIDEHYKTLHL</sequence>
<dbReference type="Proteomes" id="UP000244677">
    <property type="component" value="Chromosome"/>
</dbReference>
<accession>A0A2S1LPA6</accession>
<organism evidence="1 2">
    <name type="scientific">Flavobacterium kingsejongi</name>
    <dbReference type="NCBI Taxonomy" id="1678728"/>
    <lineage>
        <taxon>Bacteria</taxon>
        <taxon>Pseudomonadati</taxon>
        <taxon>Bacteroidota</taxon>
        <taxon>Flavobacteriia</taxon>
        <taxon>Flavobacteriales</taxon>
        <taxon>Flavobacteriaceae</taxon>
        <taxon>Flavobacterium</taxon>
    </lineage>
</organism>
<dbReference type="KEGG" id="fki:FK004_10325"/>
<dbReference type="RefSeq" id="WP_108737173.1">
    <property type="nucleotide sequence ID" value="NZ_CP020919.1"/>
</dbReference>
<proteinExistence type="predicted"/>
<dbReference type="EMBL" id="CP020919">
    <property type="protein sequence ID" value="AWG25597.1"/>
    <property type="molecule type" value="Genomic_DNA"/>
</dbReference>
<name>A0A2S1LPA6_9FLAO</name>
<reference evidence="1 2" key="1">
    <citation type="submission" date="2017-04" db="EMBL/GenBank/DDBJ databases">
        <title>Complete genome sequence of Flavobacterium kingsejong AJ004.</title>
        <authorList>
            <person name="Lee P.C."/>
        </authorList>
    </citation>
    <scope>NUCLEOTIDE SEQUENCE [LARGE SCALE GENOMIC DNA]</scope>
    <source>
        <strain evidence="1 2">AJ004</strain>
    </source>
</reference>
<keyword evidence="2" id="KW-1185">Reference proteome</keyword>
<dbReference type="AlphaFoldDB" id="A0A2S1LPA6"/>
<evidence type="ECO:0000313" key="2">
    <source>
        <dbReference type="Proteomes" id="UP000244677"/>
    </source>
</evidence>
<protein>
    <submittedName>
        <fullName evidence="1">Uncharacterized protein</fullName>
    </submittedName>
</protein>
<gene>
    <name evidence="1" type="ORF">FK004_10325</name>
</gene>
<evidence type="ECO:0000313" key="1">
    <source>
        <dbReference type="EMBL" id="AWG25597.1"/>
    </source>
</evidence>